<evidence type="ECO:0000313" key="1">
    <source>
        <dbReference type="EMBL" id="CAN0402171.1"/>
    </source>
</evidence>
<sequence>MCRSPRGPLRTEAGSACSLGAEGGLRCSFQGEAAWVEAVEGREPSWGLSLPGAEMPSTSAREKARSSLFRPGGSSPEAQGPLHAPLRGPHSTPLVYSAGGRGVRPGRGGPRPQRPRAASRD</sequence>
<evidence type="ECO:0000313" key="2">
    <source>
        <dbReference type="Proteomes" id="UP001162501"/>
    </source>
</evidence>
<organism evidence="1 2">
    <name type="scientific">Rangifer tarandus platyrhynchus</name>
    <name type="common">Svalbard reindeer</name>
    <dbReference type="NCBI Taxonomy" id="3082113"/>
    <lineage>
        <taxon>Eukaryota</taxon>
        <taxon>Metazoa</taxon>
        <taxon>Chordata</taxon>
        <taxon>Craniata</taxon>
        <taxon>Vertebrata</taxon>
        <taxon>Euteleostomi</taxon>
        <taxon>Mammalia</taxon>
        <taxon>Eutheria</taxon>
        <taxon>Laurasiatheria</taxon>
        <taxon>Artiodactyla</taxon>
        <taxon>Ruminantia</taxon>
        <taxon>Pecora</taxon>
        <taxon>Cervidae</taxon>
        <taxon>Odocoileinae</taxon>
        <taxon>Rangifer</taxon>
    </lineage>
</organism>
<gene>
    <name evidence="1" type="ORF">MRATA1EN22A_LOCUS17733</name>
</gene>
<proteinExistence type="predicted"/>
<protein>
    <submittedName>
        <fullName evidence="1">Uncharacterized protein</fullName>
    </submittedName>
</protein>
<dbReference type="Proteomes" id="UP001162501">
    <property type="component" value="Chromosome 28"/>
</dbReference>
<reference evidence="1" key="2">
    <citation type="submission" date="2025-03" db="EMBL/GenBank/DDBJ databases">
        <authorList>
            <consortium name="ELIXIR-Norway"/>
            <consortium name="Elixir Norway"/>
        </authorList>
    </citation>
    <scope>NUCLEOTIDE SEQUENCE</scope>
</reference>
<reference evidence="1" key="1">
    <citation type="submission" date="2023-05" db="EMBL/GenBank/DDBJ databases">
        <authorList>
            <consortium name="ELIXIR-Norway"/>
        </authorList>
    </citation>
    <scope>NUCLEOTIDE SEQUENCE</scope>
</reference>
<accession>A0AC59ZH14</accession>
<dbReference type="EMBL" id="OX596112">
    <property type="protein sequence ID" value="CAN0402171.1"/>
    <property type="molecule type" value="Genomic_DNA"/>
</dbReference>
<name>A0AC59ZH14_RANTA</name>